<protein>
    <submittedName>
        <fullName evidence="2">Uncharacterized protein</fullName>
    </submittedName>
</protein>
<evidence type="ECO:0000313" key="3">
    <source>
        <dbReference type="Proteomes" id="UP000515377"/>
    </source>
</evidence>
<sequence length="202" mass="23246">MTSTKISHQERNAARQRDEIRAKVARTVWGVRREIERSRDPITGRSRYVADKGNGVRECRFSRAEFLRRADIDKNTLKKPYHASSLRAVDRLVRWVKERCDKRAPQVSALTRTKGIANPPNSLSARLRIELDELAEKFGTLEFELIELGRTVRALRANLDCKNRENNELISQNIQLKELIVSLRPISTSDKVNAANIRLDND</sequence>
<evidence type="ECO:0000313" key="2">
    <source>
        <dbReference type="EMBL" id="QNG47080.1"/>
    </source>
</evidence>
<dbReference type="EMBL" id="CP060122">
    <property type="protein sequence ID" value="QNG47080.1"/>
    <property type="molecule type" value="Genomic_DNA"/>
</dbReference>
<organism evidence="2 3">
    <name type="scientific">Sphingobium yanoikuyae</name>
    <name type="common">Sphingomonas yanoikuyae</name>
    <dbReference type="NCBI Taxonomy" id="13690"/>
    <lineage>
        <taxon>Bacteria</taxon>
        <taxon>Pseudomonadati</taxon>
        <taxon>Pseudomonadota</taxon>
        <taxon>Alphaproteobacteria</taxon>
        <taxon>Sphingomonadales</taxon>
        <taxon>Sphingomonadaceae</taxon>
        <taxon>Sphingobium</taxon>
    </lineage>
</organism>
<keyword evidence="1" id="KW-0175">Coiled coil</keyword>
<feature type="coiled-coil region" evidence="1">
    <location>
        <begin position="152"/>
        <end position="179"/>
    </location>
</feature>
<reference evidence="2 3" key="1">
    <citation type="submission" date="2020-07" db="EMBL/GenBank/DDBJ databases">
        <title>Whole genome sequence of Sphingobium yanoikuyae A3.</title>
        <authorList>
            <person name="Han S.-S."/>
        </authorList>
    </citation>
    <scope>NUCLEOTIDE SEQUENCE [LARGE SCALE GENOMIC DNA]</scope>
    <source>
        <strain evidence="2 3">A3</strain>
    </source>
</reference>
<dbReference type="Proteomes" id="UP000515377">
    <property type="component" value="Chromosome"/>
</dbReference>
<name>A0A9X7YE14_SPHYA</name>
<evidence type="ECO:0000256" key="1">
    <source>
        <dbReference type="SAM" id="Coils"/>
    </source>
</evidence>
<gene>
    <name evidence="2" type="ORF">H3V42_05470</name>
</gene>
<accession>A0A9X7YE14</accession>
<proteinExistence type="predicted"/>
<dbReference type="AlphaFoldDB" id="A0A9X7YE14"/>